<keyword evidence="5 6" id="KW-0472">Membrane</keyword>
<feature type="transmembrane region" description="Helical" evidence="6">
    <location>
        <begin position="97"/>
        <end position="120"/>
    </location>
</feature>
<accession>A0AAP2DF87</accession>
<evidence type="ECO:0000256" key="3">
    <source>
        <dbReference type="ARBA" id="ARBA00022692"/>
    </source>
</evidence>
<feature type="transmembrane region" description="Helical" evidence="6">
    <location>
        <begin position="310"/>
        <end position="333"/>
    </location>
</feature>
<protein>
    <submittedName>
        <fullName evidence="7">Na/Pi symporter</fullName>
    </submittedName>
</protein>
<sequence length="538" mass="59966">METALPTDPGKKIRDNVWIVLSIIGALVLFLFALDLMVSSLQHLSRNITETILLATANPFTALFIGLLVTAMLQSSSTTTSLVVALVASGAITLQNAIPIIMGANIGTTITSTIVALGFISRRKEFKRAVAAGTYHDFFNILTTVVLFPLEYYYGFLSGISHWLGQRFFTPTGHPVEEAIKPAGSIFGPVVRPLLELIPSSFVLALLAVIMLFCSLLIFRKLISDLLKAKSPEVFSRFFFKNQLKSFGWGLLTTAAIRSSTITTSVVVPIVAKKIATLRQAAPFIMGANVGTTITAFIAAALNANTSSSISIAIAHFLFNFTGVLLFFPIPVLRRLPMELASGLGKLTLKYRLVGFVYLLLTFFFIPFSLIYFNRDATESLHLTYAATAAGEPRVYYRVVTQMNKRTQSGEWVRYEGNAETFTDQEPSLIHPVYVKNSTLFVGDQMFLFNRPGFCWDGEDDKGRYRVCIDQVLPRMTVAETSFDSVYVYKQHYVEDREAHPDHRYFYSAAYKILLQHEELVTPDSAVVREKLLKFEPQ</sequence>
<evidence type="ECO:0000313" key="7">
    <source>
        <dbReference type="EMBL" id="MBT1690669.1"/>
    </source>
</evidence>
<evidence type="ECO:0000256" key="2">
    <source>
        <dbReference type="ARBA" id="ARBA00022475"/>
    </source>
</evidence>
<dbReference type="AlphaFoldDB" id="A0AAP2DF87"/>
<comment type="caution">
    <text evidence="7">The sequence shown here is derived from an EMBL/GenBank/DDBJ whole genome shotgun (WGS) entry which is preliminary data.</text>
</comment>
<keyword evidence="8" id="KW-1185">Reference proteome</keyword>
<evidence type="ECO:0000256" key="5">
    <source>
        <dbReference type="ARBA" id="ARBA00023136"/>
    </source>
</evidence>
<evidence type="ECO:0000256" key="6">
    <source>
        <dbReference type="SAM" id="Phobius"/>
    </source>
</evidence>
<evidence type="ECO:0000256" key="4">
    <source>
        <dbReference type="ARBA" id="ARBA00022989"/>
    </source>
</evidence>
<keyword evidence="3 6" id="KW-0812">Transmembrane</keyword>
<evidence type="ECO:0000313" key="8">
    <source>
        <dbReference type="Proteomes" id="UP001319180"/>
    </source>
</evidence>
<dbReference type="GO" id="GO:0005886">
    <property type="term" value="C:plasma membrane"/>
    <property type="evidence" value="ECO:0007669"/>
    <property type="project" value="UniProtKB-SubCell"/>
</dbReference>
<dbReference type="PANTHER" id="PTHR10010:SF46">
    <property type="entry name" value="SODIUM-DEPENDENT PHOSPHATE TRANSPORT PROTEIN 2B"/>
    <property type="match status" value="1"/>
</dbReference>
<dbReference type="GO" id="GO:0044341">
    <property type="term" value="P:sodium-dependent phosphate transport"/>
    <property type="evidence" value="ECO:0007669"/>
    <property type="project" value="InterPro"/>
</dbReference>
<dbReference type="Proteomes" id="UP001319180">
    <property type="component" value="Unassembled WGS sequence"/>
</dbReference>
<name>A0AAP2DF87_9BACT</name>
<keyword evidence="4 6" id="KW-1133">Transmembrane helix</keyword>
<proteinExistence type="predicted"/>
<dbReference type="GO" id="GO:0005436">
    <property type="term" value="F:sodium:phosphate symporter activity"/>
    <property type="evidence" value="ECO:0007669"/>
    <property type="project" value="InterPro"/>
</dbReference>
<feature type="transmembrane region" description="Helical" evidence="6">
    <location>
        <begin position="17"/>
        <end position="39"/>
    </location>
</feature>
<feature type="transmembrane region" description="Helical" evidence="6">
    <location>
        <begin position="284"/>
        <end position="304"/>
    </location>
</feature>
<keyword evidence="2" id="KW-1003">Cell membrane</keyword>
<feature type="transmembrane region" description="Helical" evidence="6">
    <location>
        <begin position="247"/>
        <end position="272"/>
    </location>
</feature>
<organism evidence="7 8">
    <name type="scientific">Dawidia soli</name>
    <dbReference type="NCBI Taxonomy" id="2782352"/>
    <lineage>
        <taxon>Bacteria</taxon>
        <taxon>Pseudomonadati</taxon>
        <taxon>Bacteroidota</taxon>
        <taxon>Cytophagia</taxon>
        <taxon>Cytophagales</taxon>
        <taxon>Chryseotaleaceae</taxon>
        <taxon>Dawidia</taxon>
    </lineage>
</organism>
<dbReference type="PANTHER" id="PTHR10010">
    <property type="entry name" value="SOLUTE CARRIER FAMILY 34 SODIUM PHOSPHATE , MEMBER 2-RELATED"/>
    <property type="match status" value="1"/>
</dbReference>
<dbReference type="Pfam" id="PF02690">
    <property type="entry name" value="Na_Pi_cotrans"/>
    <property type="match status" value="2"/>
</dbReference>
<dbReference type="NCBIfam" id="NF037997">
    <property type="entry name" value="Na_Pi_symport"/>
    <property type="match status" value="2"/>
</dbReference>
<gene>
    <name evidence="7" type="ORF">KK078_29155</name>
</gene>
<comment type="subcellular location">
    <subcellularLocation>
        <location evidence="1">Cell membrane</location>
        <topology evidence="1">Multi-pass membrane protein</topology>
    </subcellularLocation>
</comment>
<dbReference type="EMBL" id="JAHESC010000079">
    <property type="protein sequence ID" value="MBT1690669.1"/>
    <property type="molecule type" value="Genomic_DNA"/>
</dbReference>
<dbReference type="InterPro" id="IPR003841">
    <property type="entry name" value="Na/Pi_transpt"/>
</dbReference>
<feature type="transmembrane region" description="Helical" evidence="6">
    <location>
        <begin position="353"/>
        <end position="373"/>
    </location>
</feature>
<feature type="transmembrane region" description="Helical" evidence="6">
    <location>
        <begin position="51"/>
        <end position="73"/>
    </location>
</feature>
<dbReference type="RefSeq" id="WP_254094345.1">
    <property type="nucleotide sequence ID" value="NZ_JAHESC010000079.1"/>
</dbReference>
<evidence type="ECO:0000256" key="1">
    <source>
        <dbReference type="ARBA" id="ARBA00004651"/>
    </source>
</evidence>
<reference evidence="7 8" key="1">
    <citation type="submission" date="2021-05" db="EMBL/GenBank/DDBJ databases">
        <title>A Polyphasic approach of four new species of the genus Ohtaekwangia: Ohtaekwangia histidinii sp. nov., Ohtaekwangia cretensis sp. nov., Ohtaekwangia indiensis sp. nov., Ohtaekwangia reichenbachii sp. nov. from diverse environment.</title>
        <authorList>
            <person name="Octaviana S."/>
        </authorList>
    </citation>
    <scope>NUCLEOTIDE SEQUENCE [LARGE SCALE GENOMIC DNA]</scope>
    <source>
        <strain evidence="7 8">PWU37</strain>
    </source>
</reference>
<feature type="transmembrane region" description="Helical" evidence="6">
    <location>
        <begin position="202"/>
        <end position="223"/>
    </location>
</feature>